<feature type="transmembrane region" description="Helical" evidence="1">
    <location>
        <begin position="7"/>
        <end position="25"/>
    </location>
</feature>
<feature type="transmembrane region" description="Helical" evidence="1">
    <location>
        <begin position="45"/>
        <end position="67"/>
    </location>
</feature>
<evidence type="ECO:0000313" key="2">
    <source>
        <dbReference type="EMBL" id="QEX22834.1"/>
    </source>
</evidence>
<dbReference type="Proteomes" id="UP000325797">
    <property type="component" value="Chromosome"/>
</dbReference>
<accession>A0A5J6N0Q8</accession>
<protein>
    <submittedName>
        <fullName evidence="2">Uncharacterized protein</fullName>
    </submittedName>
</protein>
<keyword evidence="1" id="KW-0812">Transmembrane</keyword>
<reference evidence="2 3" key="1">
    <citation type="submission" date="2019-08" db="EMBL/GenBank/DDBJ databases">
        <title>Hyperibacter terrae gen. nov., sp. nov. and Hyperibacter viscosus sp. nov., two new members in the family Rhodospirillaceae isolated from the rhizosphere of Hypericum perforatum.</title>
        <authorList>
            <person name="Noviana Z."/>
        </authorList>
    </citation>
    <scope>NUCLEOTIDE SEQUENCE [LARGE SCALE GENOMIC DNA]</scope>
    <source>
        <strain evidence="2 3">R5959</strain>
    </source>
</reference>
<evidence type="ECO:0000313" key="3">
    <source>
        <dbReference type="Proteomes" id="UP000325797"/>
    </source>
</evidence>
<keyword evidence="1" id="KW-1133">Transmembrane helix</keyword>
<dbReference type="AlphaFoldDB" id="A0A5J6N0Q8"/>
<sequence length="72" mass="7946">MLHIVRWVLLLGFGIWGAYMVMWSYESASFSVPAEGPVKAVYEARAMLGFPLGIALISIGALFFLGLRSTKH</sequence>
<keyword evidence="3" id="KW-1185">Reference proteome</keyword>
<keyword evidence="1" id="KW-0472">Membrane</keyword>
<gene>
    <name evidence="2" type="ORF">FRZ61_27670</name>
</gene>
<organism evidence="2 3">
    <name type="scientific">Hypericibacter adhaerens</name>
    <dbReference type="NCBI Taxonomy" id="2602016"/>
    <lineage>
        <taxon>Bacteria</taxon>
        <taxon>Pseudomonadati</taxon>
        <taxon>Pseudomonadota</taxon>
        <taxon>Alphaproteobacteria</taxon>
        <taxon>Rhodospirillales</taxon>
        <taxon>Dongiaceae</taxon>
        <taxon>Hypericibacter</taxon>
    </lineage>
</organism>
<proteinExistence type="predicted"/>
<dbReference type="EMBL" id="CP042582">
    <property type="protein sequence ID" value="QEX22834.1"/>
    <property type="molecule type" value="Genomic_DNA"/>
</dbReference>
<name>A0A5J6N0Q8_9PROT</name>
<evidence type="ECO:0000256" key="1">
    <source>
        <dbReference type="SAM" id="Phobius"/>
    </source>
</evidence>
<dbReference type="KEGG" id="hadh:FRZ61_27670"/>